<comment type="caution">
    <text evidence="1">The sequence shown here is derived from an EMBL/GenBank/DDBJ whole genome shotgun (WGS) entry which is preliminary data.</text>
</comment>
<dbReference type="Proteomes" id="UP000789920">
    <property type="component" value="Unassembled WGS sequence"/>
</dbReference>
<name>A0ACA9QPD9_9GLOM</name>
<keyword evidence="2" id="KW-1185">Reference proteome</keyword>
<gene>
    <name evidence="1" type="ORF">RPERSI_LOCUS15241</name>
</gene>
<dbReference type="EMBL" id="CAJVQC010036360">
    <property type="protein sequence ID" value="CAG8761135.1"/>
    <property type="molecule type" value="Genomic_DNA"/>
</dbReference>
<organism evidence="1 2">
    <name type="scientific">Racocetra persica</name>
    <dbReference type="NCBI Taxonomy" id="160502"/>
    <lineage>
        <taxon>Eukaryota</taxon>
        <taxon>Fungi</taxon>
        <taxon>Fungi incertae sedis</taxon>
        <taxon>Mucoromycota</taxon>
        <taxon>Glomeromycotina</taxon>
        <taxon>Glomeromycetes</taxon>
        <taxon>Diversisporales</taxon>
        <taxon>Gigasporaceae</taxon>
        <taxon>Racocetra</taxon>
    </lineage>
</organism>
<accession>A0ACA9QPD9</accession>
<feature type="non-terminal residue" evidence="1">
    <location>
        <position position="1"/>
    </location>
</feature>
<protein>
    <submittedName>
        <fullName evidence="1">19539_t:CDS:1</fullName>
    </submittedName>
</protein>
<proteinExistence type="predicted"/>
<sequence length="266" mass="31530">TVEADSSKIVEIVEADKIEAGPSQIVAKTTLEIPEILGEIAINLSPKDFLTLLLVNKSIKDKLEFHFFNYQNMWRNYFHRLFPKRLSKQEIYFLYSYKKCIHCDKEFDDPVIIFELKIKICRNCIVLALLSRRDFEETYPLDNATPFIKNKIIKAINTVDFQQLQGSYLHFDFRNHPDLSHLLFYFKKDVESFVKEFNQIPNNLINGWLEEKSCIVHEYQKNVLKLKHPLINDQNIEMMLSRAAFHVPLEYRLRDNLNTIFSYISK</sequence>
<reference evidence="1" key="1">
    <citation type="submission" date="2021-06" db="EMBL/GenBank/DDBJ databases">
        <authorList>
            <person name="Kallberg Y."/>
            <person name="Tangrot J."/>
            <person name="Rosling A."/>
        </authorList>
    </citation>
    <scope>NUCLEOTIDE SEQUENCE</scope>
    <source>
        <strain evidence="1">MA461A</strain>
    </source>
</reference>
<evidence type="ECO:0000313" key="2">
    <source>
        <dbReference type="Proteomes" id="UP000789920"/>
    </source>
</evidence>
<evidence type="ECO:0000313" key="1">
    <source>
        <dbReference type="EMBL" id="CAG8761135.1"/>
    </source>
</evidence>